<keyword evidence="9" id="KW-1185">Reference proteome</keyword>
<feature type="transmembrane region" description="Helical" evidence="7">
    <location>
        <begin position="316"/>
        <end position="336"/>
    </location>
</feature>
<evidence type="ECO:0000313" key="8">
    <source>
        <dbReference type="EMBL" id="UWP86506.1"/>
    </source>
</evidence>
<evidence type="ECO:0000256" key="4">
    <source>
        <dbReference type="ARBA" id="ARBA00022692"/>
    </source>
</evidence>
<name>A0ABY5WBL4_9ACTN</name>
<evidence type="ECO:0000256" key="2">
    <source>
        <dbReference type="ARBA" id="ARBA00022448"/>
    </source>
</evidence>
<evidence type="ECO:0000256" key="5">
    <source>
        <dbReference type="ARBA" id="ARBA00022989"/>
    </source>
</evidence>
<evidence type="ECO:0000256" key="6">
    <source>
        <dbReference type="ARBA" id="ARBA00023136"/>
    </source>
</evidence>
<accession>A0ABY5WBL4</accession>
<dbReference type="Pfam" id="PF05977">
    <property type="entry name" value="MFS_3"/>
    <property type="match status" value="1"/>
</dbReference>
<gene>
    <name evidence="8" type="ORF">Dfulv_20590</name>
</gene>
<organism evidence="8 9">
    <name type="scientific">Dactylosporangium fulvum</name>
    <dbReference type="NCBI Taxonomy" id="53359"/>
    <lineage>
        <taxon>Bacteria</taxon>
        <taxon>Bacillati</taxon>
        <taxon>Actinomycetota</taxon>
        <taxon>Actinomycetes</taxon>
        <taxon>Micromonosporales</taxon>
        <taxon>Micromonosporaceae</taxon>
        <taxon>Dactylosporangium</taxon>
    </lineage>
</organism>
<protein>
    <submittedName>
        <fullName evidence="8">MFS transporter</fullName>
    </submittedName>
</protein>
<feature type="transmembrane region" description="Helical" evidence="7">
    <location>
        <begin position="84"/>
        <end position="105"/>
    </location>
</feature>
<keyword evidence="2" id="KW-0813">Transport</keyword>
<dbReference type="RefSeq" id="WP_259865746.1">
    <property type="nucleotide sequence ID" value="NZ_BAAAST010000003.1"/>
</dbReference>
<comment type="subcellular location">
    <subcellularLocation>
        <location evidence="1">Cell inner membrane</location>
        <topology evidence="1">Multi-pass membrane protein</topology>
    </subcellularLocation>
</comment>
<reference evidence="8" key="1">
    <citation type="submission" date="2021-04" db="EMBL/GenBank/DDBJ databases">
        <authorList>
            <person name="Hartkoorn R.C."/>
            <person name="Beaudoing E."/>
            <person name="Hot D."/>
        </authorList>
    </citation>
    <scope>NUCLEOTIDE SEQUENCE</scope>
    <source>
        <strain evidence="8">NRRL B-16292</strain>
    </source>
</reference>
<dbReference type="PANTHER" id="PTHR23513:SF9">
    <property type="entry name" value="ENTEROBACTIN EXPORTER ENTS"/>
    <property type="match status" value="1"/>
</dbReference>
<dbReference type="InterPro" id="IPR010290">
    <property type="entry name" value="TM_effector"/>
</dbReference>
<evidence type="ECO:0000256" key="7">
    <source>
        <dbReference type="SAM" id="Phobius"/>
    </source>
</evidence>
<dbReference type="EMBL" id="CP073720">
    <property type="protein sequence ID" value="UWP86506.1"/>
    <property type="molecule type" value="Genomic_DNA"/>
</dbReference>
<dbReference type="Proteomes" id="UP001059617">
    <property type="component" value="Chromosome"/>
</dbReference>
<feature type="transmembrane region" description="Helical" evidence="7">
    <location>
        <begin position="168"/>
        <end position="194"/>
    </location>
</feature>
<keyword evidence="6 7" id="KW-0472">Membrane</keyword>
<evidence type="ECO:0000313" key="9">
    <source>
        <dbReference type="Proteomes" id="UP001059617"/>
    </source>
</evidence>
<dbReference type="SUPFAM" id="SSF103473">
    <property type="entry name" value="MFS general substrate transporter"/>
    <property type="match status" value="1"/>
</dbReference>
<dbReference type="InterPro" id="IPR036259">
    <property type="entry name" value="MFS_trans_sf"/>
</dbReference>
<evidence type="ECO:0000256" key="1">
    <source>
        <dbReference type="ARBA" id="ARBA00004429"/>
    </source>
</evidence>
<feature type="transmembrane region" description="Helical" evidence="7">
    <location>
        <begin position="21"/>
        <end position="45"/>
    </location>
</feature>
<feature type="transmembrane region" description="Helical" evidence="7">
    <location>
        <begin position="230"/>
        <end position="249"/>
    </location>
</feature>
<dbReference type="PANTHER" id="PTHR23513">
    <property type="entry name" value="INTEGRAL MEMBRANE EFFLUX PROTEIN-RELATED"/>
    <property type="match status" value="1"/>
</dbReference>
<keyword evidence="4 7" id="KW-0812">Transmembrane</keyword>
<dbReference type="Gene3D" id="1.20.1250.20">
    <property type="entry name" value="MFS general substrate transporter like domains"/>
    <property type="match status" value="1"/>
</dbReference>
<keyword evidence="3" id="KW-1003">Cell membrane</keyword>
<feature type="transmembrane region" description="Helical" evidence="7">
    <location>
        <begin position="142"/>
        <end position="162"/>
    </location>
</feature>
<feature type="transmembrane region" description="Helical" evidence="7">
    <location>
        <begin position="111"/>
        <end position="130"/>
    </location>
</feature>
<keyword evidence="5 7" id="KW-1133">Transmembrane helix</keyword>
<evidence type="ECO:0000256" key="3">
    <source>
        <dbReference type="ARBA" id="ARBA00022475"/>
    </source>
</evidence>
<sequence length="418" mass="42766">MSRHRLLADIQPLRESPEYRRLWLSSALSSIGGQMTTFAVALQVFHISGSSAAVGAVGLSTAIPAIIVGLAGGVLIDSMDRRRLVLVTSTVLALISAAYAAQAYAGNTTLWLLYTLAAANGAVNAINQPARRTFMPRLVRRELVPAAAALTMISGYTAMIAGPALAGVITAAAGLKICYLIDAVSYGAALYGVFRLPPMHPDGKATRRSLAAAIEGLTFIARNTALRGAMLADLCATVLAMPIALFPAINADRFNGSPRTLGLLSTAIAVGGLLGSALSGPVKTITRPGRAMLITGAVWGAAIAGFGAVHGLPATLALLAVAGAADMLCVVFRTTIVQLATPDTMRGRTNSTEYVVGAAFPQVGNFRAGLLATATTPQISAIAGGLAAIVGAGLIAAKLPAFTAYRHADKSEPAADLP</sequence>
<feature type="transmembrane region" description="Helical" evidence="7">
    <location>
        <begin position="51"/>
        <end position="72"/>
    </location>
</feature>
<feature type="transmembrane region" description="Helical" evidence="7">
    <location>
        <begin position="291"/>
        <end position="310"/>
    </location>
</feature>
<proteinExistence type="predicted"/>
<feature type="transmembrane region" description="Helical" evidence="7">
    <location>
        <begin position="261"/>
        <end position="279"/>
    </location>
</feature>
<dbReference type="CDD" id="cd06173">
    <property type="entry name" value="MFS_MefA_like"/>
    <property type="match status" value="1"/>
</dbReference>
<reference evidence="8" key="2">
    <citation type="submission" date="2022-09" db="EMBL/GenBank/DDBJ databases">
        <title>Biosynthetic gene clusters of Dactylosporangioum fulvum.</title>
        <authorList>
            <person name="Caradec T."/>
        </authorList>
    </citation>
    <scope>NUCLEOTIDE SEQUENCE</scope>
    <source>
        <strain evidence="8">NRRL B-16292</strain>
    </source>
</reference>